<gene>
    <name evidence="2" type="ORF">O3G_MSEX011619</name>
</gene>
<evidence type="ECO:0000313" key="3">
    <source>
        <dbReference type="Proteomes" id="UP000791440"/>
    </source>
</evidence>
<dbReference type="CDD" id="cd01650">
    <property type="entry name" value="RT_nLTR_like"/>
    <property type="match status" value="1"/>
</dbReference>
<sequence>MISVYYQNVNRLRTKLLQFYLNLLNSEYDVICLTETNLNKSIFDGEVIDDRYNIFRRDRIDTRSSKSEGGGVLLAIKRHFQVIRQPAWDSDLEDIWVTIIPETCNTPHLNICLCYLPPDLNYARLDDFYSNCQKVLLNFCPDDNCLVIGDFNTPNYCTSSFNTAEPSQFSSCNKHSLLQEFVSICCLHQFNVITNENNRTLDLVFSTVESLRVVEATPLSLMDRHHPALLIEFPLLRDKVKGLNKKNKKRLNFTKCNFQDIQYELSIIDWHDILSSSDVDICTDIFYDKLFEIINKYTPLTTSYSLDYPIWYSKSLIKCNEEKNKYHKLYKKFNNPRDYDSFALLRGRFKKMADQCYKQYISSTEESMQTNTKLFWAFVNNRKGHASMPHLMKFGNACSSNGDGICELFSTYFGSVFESDNQSGIASSNQSDTSYDIFKNRATDSLSSIFITERDILNKIKQLDKNKGAGPDLLPPSFIKLCGKELCIPLNIIFNKSLINGIFPKRWKTAHIIPIFKNGDKSRCENYRPISILSCFAKLFESLVYDQLYSYVKPLLSNKQHGFVRRRSTVTNLLVYKNYLCNSFSTGGQVDSIYTDFSKAFDKVNHRLLCNKLASYGIHGSLYRWIISYLSNRSQLVVFKGFISSPTQVTSGVPQGSHLGPLLFIIFINDLIEHLSCECLLYADDLKIFNTISSSNDCILLQKDLNTISNWCKTNFMYLNIGKCFVITFTNRRSKIVNEYQIEGRVLARSRVAKDLGILFDDKLTFRAHYQHITSKANQLLGFVFRSTKGFKKSRSLLYLFNALARSILEYGSPVWSPHYKVHVNELERIQKKCLRMLCFREKLGRTNLNYETRLSKYNVQTLEIRRKYFDFIYLYKIIHSLLDTPDLLSQVTFNIKYSARRSIQTNLFALQTYKNNISRYNPLVRMARQYNELVGIHWNLDIFTHNLASFIKTLKDILFPLSDNLDST</sequence>
<dbReference type="AlphaFoldDB" id="A0A921ZKQ0"/>
<keyword evidence="3" id="KW-1185">Reference proteome</keyword>
<dbReference type="InterPro" id="IPR000477">
    <property type="entry name" value="RT_dom"/>
</dbReference>
<name>A0A921ZKQ0_MANSE</name>
<dbReference type="GO" id="GO:0003824">
    <property type="term" value="F:catalytic activity"/>
    <property type="evidence" value="ECO:0007669"/>
    <property type="project" value="InterPro"/>
</dbReference>
<accession>A0A921ZKQ0</accession>
<dbReference type="Pfam" id="PF00078">
    <property type="entry name" value="RVT_1"/>
    <property type="match status" value="1"/>
</dbReference>
<protein>
    <recommendedName>
        <fullName evidence="1">Reverse transcriptase domain-containing protein</fullName>
    </recommendedName>
</protein>
<dbReference type="Pfam" id="PF03372">
    <property type="entry name" value="Exo_endo_phos"/>
    <property type="match status" value="1"/>
</dbReference>
<evidence type="ECO:0000259" key="1">
    <source>
        <dbReference type="PROSITE" id="PS50878"/>
    </source>
</evidence>
<dbReference type="PROSITE" id="PS50878">
    <property type="entry name" value="RT_POL"/>
    <property type="match status" value="1"/>
</dbReference>
<organism evidence="2 3">
    <name type="scientific">Manduca sexta</name>
    <name type="common">Tobacco hawkmoth</name>
    <name type="synonym">Tobacco hornworm</name>
    <dbReference type="NCBI Taxonomy" id="7130"/>
    <lineage>
        <taxon>Eukaryota</taxon>
        <taxon>Metazoa</taxon>
        <taxon>Ecdysozoa</taxon>
        <taxon>Arthropoda</taxon>
        <taxon>Hexapoda</taxon>
        <taxon>Insecta</taxon>
        <taxon>Pterygota</taxon>
        <taxon>Neoptera</taxon>
        <taxon>Endopterygota</taxon>
        <taxon>Lepidoptera</taxon>
        <taxon>Glossata</taxon>
        <taxon>Ditrysia</taxon>
        <taxon>Bombycoidea</taxon>
        <taxon>Sphingidae</taxon>
        <taxon>Sphinginae</taxon>
        <taxon>Sphingini</taxon>
        <taxon>Manduca</taxon>
    </lineage>
</organism>
<dbReference type="PANTHER" id="PTHR33332">
    <property type="entry name" value="REVERSE TRANSCRIPTASE DOMAIN-CONTAINING PROTEIN"/>
    <property type="match status" value="1"/>
</dbReference>
<reference evidence="2" key="2">
    <citation type="submission" date="2020-12" db="EMBL/GenBank/DDBJ databases">
        <authorList>
            <person name="Kanost M."/>
        </authorList>
    </citation>
    <scope>NUCLEOTIDE SEQUENCE</scope>
</reference>
<dbReference type="Proteomes" id="UP000791440">
    <property type="component" value="Unassembled WGS sequence"/>
</dbReference>
<feature type="domain" description="Reverse transcriptase" evidence="1">
    <location>
        <begin position="496"/>
        <end position="747"/>
    </location>
</feature>
<comment type="caution">
    <text evidence="2">The sequence shown here is derived from an EMBL/GenBank/DDBJ whole genome shotgun (WGS) entry which is preliminary data.</text>
</comment>
<dbReference type="EMBL" id="JH668640">
    <property type="protein sequence ID" value="KAG6459808.1"/>
    <property type="molecule type" value="Genomic_DNA"/>
</dbReference>
<evidence type="ECO:0000313" key="2">
    <source>
        <dbReference type="EMBL" id="KAG6459808.1"/>
    </source>
</evidence>
<dbReference type="InterPro" id="IPR005135">
    <property type="entry name" value="Endo/exonuclease/phosphatase"/>
</dbReference>
<reference evidence="2" key="1">
    <citation type="journal article" date="2016" name="Insect Biochem. Mol. Biol.">
        <title>Multifaceted biological insights from a draft genome sequence of the tobacco hornworm moth, Manduca sexta.</title>
        <authorList>
            <person name="Kanost M.R."/>
            <person name="Arrese E.L."/>
            <person name="Cao X."/>
            <person name="Chen Y.R."/>
            <person name="Chellapilla S."/>
            <person name="Goldsmith M.R."/>
            <person name="Grosse-Wilde E."/>
            <person name="Heckel D.G."/>
            <person name="Herndon N."/>
            <person name="Jiang H."/>
            <person name="Papanicolaou A."/>
            <person name="Qu J."/>
            <person name="Soulages J.L."/>
            <person name="Vogel H."/>
            <person name="Walters J."/>
            <person name="Waterhouse R.M."/>
            <person name="Ahn S.J."/>
            <person name="Almeida F.C."/>
            <person name="An C."/>
            <person name="Aqrawi P."/>
            <person name="Bretschneider A."/>
            <person name="Bryant W.B."/>
            <person name="Bucks S."/>
            <person name="Chao H."/>
            <person name="Chevignon G."/>
            <person name="Christen J.M."/>
            <person name="Clarke D.F."/>
            <person name="Dittmer N.T."/>
            <person name="Ferguson L.C.F."/>
            <person name="Garavelou S."/>
            <person name="Gordon K.H.J."/>
            <person name="Gunaratna R.T."/>
            <person name="Han Y."/>
            <person name="Hauser F."/>
            <person name="He Y."/>
            <person name="Heidel-Fischer H."/>
            <person name="Hirsh A."/>
            <person name="Hu Y."/>
            <person name="Jiang H."/>
            <person name="Kalra D."/>
            <person name="Klinner C."/>
            <person name="Konig C."/>
            <person name="Kovar C."/>
            <person name="Kroll A.R."/>
            <person name="Kuwar S.S."/>
            <person name="Lee S.L."/>
            <person name="Lehman R."/>
            <person name="Li K."/>
            <person name="Li Z."/>
            <person name="Liang H."/>
            <person name="Lovelace S."/>
            <person name="Lu Z."/>
            <person name="Mansfield J.H."/>
            <person name="McCulloch K.J."/>
            <person name="Mathew T."/>
            <person name="Morton B."/>
            <person name="Muzny D.M."/>
            <person name="Neunemann D."/>
            <person name="Ongeri F."/>
            <person name="Pauchet Y."/>
            <person name="Pu L.L."/>
            <person name="Pyrousis I."/>
            <person name="Rao X.J."/>
            <person name="Redding A."/>
            <person name="Roesel C."/>
            <person name="Sanchez-Gracia A."/>
            <person name="Schaack S."/>
            <person name="Shukla A."/>
            <person name="Tetreau G."/>
            <person name="Wang Y."/>
            <person name="Xiong G.H."/>
            <person name="Traut W."/>
            <person name="Walsh T.K."/>
            <person name="Worley K.C."/>
            <person name="Wu D."/>
            <person name="Wu W."/>
            <person name="Wu Y.Q."/>
            <person name="Zhang X."/>
            <person name="Zou Z."/>
            <person name="Zucker H."/>
            <person name="Briscoe A.D."/>
            <person name="Burmester T."/>
            <person name="Clem R.J."/>
            <person name="Feyereisen R."/>
            <person name="Grimmelikhuijzen C.J.P."/>
            <person name="Hamodrakas S.J."/>
            <person name="Hansson B.S."/>
            <person name="Huguet E."/>
            <person name="Jermiin L.S."/>
            <person name="Lan Q."/>
            <person name="Lehman H.K."/>
            <person name="Lorenzen M."/>
            <person name="Merzendorfer H."/>
            <person name="Michalopoulos I."/>
            <person name="Morton D.B."/>
            <person name="Muthukrishnan S."/>
            <person name="Oakeshott J.G."/>
            <person name="Palmer W."/>
            <person name="Park Y."/>
            <person name="Passarelli A.L."/>
            <person name="Rozas J."/>
            <person name="Schwartz L.M."/>
            <person name="Smith W."/>
            <person name="Southgate A."/>
            <person name="Vilcinskas A."/>
            <person name="Vogt R."/>
            <person name="Wang P."/>
            <person name="Werren J."/>
            <person name="Yu X.Q."/>
            <person name="Zhou J.J."/>
            <person name="Brown S.J."/>
            <person name="Scherer S.E."/>
            <person name="Richards S."/>
            <person name="Blissard G.W."/>
        </authorList>
    </citation>
    <scope>NUCLEOTIDE SEQUENCE</scope>
</reference>
<proteinExistence type="predicted"/>